<dbReference type="OrthoDB" id="1694816at2759"/>
<comment type="caution">
    <text evidence="1">The sequence shown here is derived from an EMBL/GenBank/DDBJ whole genome shotgun (WGS) entry which is preliminary data.</text>
</comment>
<keyword evidence="2" id="KW-1185">Reference proteome</keyword>
<protein>
    <recommendedName>
        <fullName evidence="3">OTU domain-containing protein</fullName>
    </recommendedName>
</protein>
<reference evidence="1 2" key="1">
    <citation type="submission" date="2019-05" db="EMBL/GenBank/DDBJ databases">
        <title>Mikania micrantha, genome provides insights into the molecular mechanism of rapid growth.</title>
        <authorList>
            <person name="Liu B."/>
        </authorList>
    </citation>
    <scope>NUCLEOTIDE SEQUENCE [LARGE SCALE GENOMIC DNA]</scope>
    <source>
        <strain evidence="1">NLD-2019</strain>
        <tissue evidence="1">Leaf</tissue>
    </source>
</reference>
<evidence type="ECO:0008006" key="3">
    <source>
        <dbReference type="Google" id="ProtNLM"/>
    </source>
</evidence>
<dbReference type="Proteomes" id="UP000326396">
    <property type="component" value="Unassembled WGS sequence"/>
</dbReference>
<dbReference type="CDD" id="cd22744">
    <property type="entry name" value="OTU"/>
    <property type="match status" value="1"/>
</dbReference>
<dbReference type="AlphaFoldDB" id="A0A5N6LGS5"/>
<sequence>MPPSYSQSQNEFRFPHNMKPEGLNNVYRFGRHILPVFQPYMINIQDVEPDGKCGFRSVAVGLVFDENHWAFIRQKLLQEFDFNAHLYKYVFNFYDPGSYDVLRDTINWQQIAPAPAEHWMFMPHTGLVIAQRFGVIVHLFSNRGAQTIFPLWISANSLVRHNAVSIVRLGVHFINVTLQGYYPMPMAKAFAKIVTNHLRLLGTRLLDWQHT</sequence>
<proteinExistence type="predicted"/>
<dbReference type="EMBL" id="SZYD01000740">
    <property type="protein sequence ID" value="KAD1469154.1"/>
    <property type="molecule type" value="Genomic_DNA"/>
</dbReference>
<name>A0A5N6LGS5_9ASTR</name>
<organism evidence="1 2">
    <name type="scientific">Mikania micrantha</name>
    <name type="common">bitter vine</name>
    <dbReference type="NCBI Taxonomy" id="192012"/>
    <lineage>
        <taxon>Eukaryota</taxon>
        <taxon>Viridiplantae</taxon>
        <taxon>Streptophyta</taxon>
        <taxon>Embryophyta</taxon>
        <taxon>Tracheophyta</taxon>
        <taxon>Spermatophyta</taxon>
        <taxon>Magnoliopsida</taxon>
        <taxon>eudicotyledons</taxon>
        <taxon>Gunneridae</taxon>
        <taxon>Pentapetalae</taxon>
        <taxon>asterids</taxon>
        <taxon>campanulids</taxon>
        <taxon>Asterales</taxon>
        <taxon>Asteraceae</taxon>
        <taxon>Asteroideae</taxon>
        <taxon>Heliantheae alliance</taxon>
        <taxon>Eupatorieae</taxon>
        <taxon>Mikania</taxon>
    </lineage>
</organism>
<evidence type="ECO:0000313" key="1">
    <source>
        <dbReference type="EMBL" id="KAD1469154.1"/>
    </source>
</evidence>
<accession>A0A5N6LGS5</accession>
<gene>
    <name evidence="1" type="ORF">E3N88_42765</name>
</gene>
<evidence type="ECO:0000313" key="2">
    <source>
        <dbReference type="Proteomes" id="UP000326396"/>
    </source>
</evidence>